<proteinExistence type="predicted"/>
<evidence type="ECO:0000313" key="3">
    <source>
        <dbReference type="Proteomes" id="UP000186136"/>
    </source>
</evidence>
<dbReference type="EMBL" id="BDGI01000145">
    <property type="protein sequence ID" value="GAV29882.1"/>
    <property type="molecule type" value="Genomic_DNA"/>
</dbReference>
<evidence type="ECO:0000256" key="1">
    <source>
        <dbReference type="SAM" id="MobiDB-lite"/>
    </source>
</evidence>
<dbReference type="OrthoDB" id="2117972at2759"/>
<name>A0A1Q2YK14_9ASCO</name>
<dbReference type="AlphaFoldDB" id="A0A1Q2YK14"/>
<reference evidence="2 3" key="1">
    <citation type="submission" date="2016-08" db="EMBL/GenBank/DDBJ databases">
        <title>Whole genome shotgun sequence of Pichia membranifaciens KS47-1.</title>
        <authorList>
            <person name="Konishi M."/>
            <person name="Ishida M."/>
            <person name="Arakawa T."/>
            <person name="Kato Y."/>
            <person name="Horiuchi J."/>
        </authorList>
    </citation>
    <scope>NUCLEOTIDE SEQUENCE [LARGE SCALE GENOMIC DNA]</scope>
    <source>
        <strain evidence="2 3">KS47-1</strain>
    </source>
</reference>
<gene>
    <name evidence="2" type="ORF">PMKS-003388</name>
</gene>
<protein>
    <submittedName>
        <fullName evidence="2">Uncharacterized protein</fullName>
    </submittedName>
</protein>
<comment type="caution">
    <text evidence="2">The sequence shown here is derived from an EMBL/GenBank/DDBJ whole genome shotgun (WGS) entry which is preliminary data.</text>
</comment>
<keyword evidence="3" id="KW-1185">Reference proteome</keyword>
<organism evidence="2 3">
    <name type="scientific">Pichia membranifaciens</name>
    <dbReference type="NCBI Taxonomy" id="4926"/>
    <lineage>
        <taxon>Eukaryota</taxon>
        <taxon>Fungi</taxon>
        <taxon>Dikarya</taxon>
        <taxon>Ascomycota</taxon>
        <taxon>Saccharomycotina</taxon>
        <taxon>Pichiomycetes</taxon>
        <taxon>Pichiales</taxon>
        <taxon>Pichiaceae</taxon>
        <taxon>Pichia</taxon>
    </lineage>
</organism>
<feature type="region of interest" description="Disordered" evidence="1">
    <location>
        <begin position="124"/>
        <end position="156"/>
    </location>
</feature>
<dbReference type="Proteomes" id="UP000186136">
    <property type="component" value="Unassembled WGS sequence"/>
</dbReference>
<sequence>MSRVDVEKLESELQGLTIKEINDHPTKSREEIAFDLFVLASEKEQVGKLNDAADYYWKAFKLDDKVDLKYREKYFAAMEMEEGKQSSPKDKVMRVGNLKRHNVKPLELNRGRLIELLDSYSASEEGHSKAAQGVQGERGRRADAGGRAGGGSEESCGQLQQPQLAADLWRNVPHDTAGRGGDELRRPRGKVPVHRQVHDWKHGQVPPSQQASVGGSRVLRHGEPHALLVEPGEREGLCVQPGQVI</sequence>
<evidence type="ECO:0000313" key="2">
    <source>
        <dbReference type="EMBL" id="GAV29882.1"/>
    </source>
</evidence>
<accession>A0A1Q2YK14</accession>